<name>A0A7X2II53_9BURK</name>
<evidence type="ECO:0000313" key="2">
    <source>
        <dbReference type="Proteomes" id="UP000446768"/>
    </source>
</evidence>
<accession>A0A7X2II53</accession>
<dbReference type="AlphaFoldDB" id="A0A7X2II53"/>
<gene>
    <name evidence="1" type="ORF">GJ700_01855</name>
</gene>
<protein>
    <submittedName>
        <fullName evidence="1">Uncharacterized protein</fullName>
    </submittedName>
</protein>
<sequence>MKRKIHVEHAAIGEASRAAQLYRFAQRCPQWWLADAGRVGPACEALVRAMFRDGVLIRMRAAQGVLCWR</sequence>
<comment type="caution">
    <text evidence="1">The sequence shown here is derived from an EMBL/GenBank/DDBJ whole genome shotgun (WGS) entry which is preliminary data.</text>
</comment>
<evidence type="ECO:0000313" key="1">
    <source>
        <dbReference type="EMBL" id="MRV70467.1"/>
    </source>
</evidence>
<reference evidence="1 2" key="1">
    <citation type="submission" date="2019-11" db="EMBL/GenBank/DDBJ databases">
        <title>Novel species isolated from a subtropical stream in China.</title>
        <authorList>
            <person name="Lu H."/>
        </authorList>
    </citation>
    <scope>NUCLEOTIDE SEQUENCE [LARGE SCALE GENOMIC DNA]</scope>
    <source>
        <strain evidence="1 2">FT92W</strain>
    </source>
</reference>
<dbReference type="Proteomes" id="UP000446768">
    <property type="component" value="Unassembled WGS sequence"/>
</dbReference>
<proteinExistence type="predicted"/>
<dbReference type="RefSeq" id="WP_154370939.1">
    <property type="nucleotide sequence ID" value="NZ_WKJJ01000001.1"/>
</dbReference>
<keyword evidence="2" id="KW-1185">Reference proteome</keyword>
<dbReference type="EMBL" id="WKJJ01000001">
    <property type="protein sequence ID" value="MRV70467.1"/>
    <property type="molecule type" value="Genomic_DNA"/>
</dbReference>
<organism evidence="1 2">
    <name type="scientific">Pseudoduganella rivuli</name>
    <dbReference type="NCBI Taxonomy" id="2666085"/>
    <lineage>
        <taxon>Bacteria</taxon>
        <taxon>Pseudomonadati</taxon>
        <taxon>Pseudomonadota</taxon>
        <taxon>Betaproteobacteria</taxon>
        <taxon>Burkholderiales</taxon>
        <taxon>Oxalobacteraceae</taxon>
        <taxon>Telluria group</taxon>
        <taxon>Pseudoduganella</taxon>
    </lineage>
</organism>